<evidence type="ECO:0008006" key="3">
    <source>
        <dbReference type="Google" id="ProtNLM"/>
    </source>
</evidence>
<organism evidence="1 2">
    <name type="scientific">Marinicrinis lubricantis</name>
    <dbReference type="NCBI Taxonomy" id="2086470"/>
    <lineage>
        <taxon>Bacteria</taxon>
        <taxon>Bacillati</taxon>
        <taxon>Bacillota</taxon>
        <taxon>Bacilli</taxon>
        <taxon>Bacillales</taxon>
        <taxon>Paenibacillaceae</taxon>
    </lineage>
</organism>
<comment type="caution">
    <text evidence="1">The sequence shown here is derived from an EMBL/GenBank/DDBJ whole genome shotgun (WGS) entry which is preliminary data.</text>
</comment>
<protein>
    <recommendedName>
        <fullName evidence="3">Class IIb bacteriocin, lactobin A/cerein 7B family</fullName>
    </recommendedName>
</protein>
<evidence type="ECO:0000313" key="1">
    <source>
        <dbReference type="EMBL" id="MFC5988931.1"/>
    </source>
</evidence>
<accession>A0ABW1IVB3</accession>
<dbReference type="EMBL" id="JBHSQV010000185">
    <property type="protein sequence ID" value="MFC5988931.1"/>
    <property type="molecule type" value="Genomic_DNA"/>
</dbReference>
<evidence type="ECO:0000313" key="2">
    <source>
        <dbReference type="Proteomes" id="UP001596250"/>
    </source>
</evidence>
<name>A0ABW1IVB3_9BACL</name>
<gene>
    <name evidence="1" type="ORF">ACFPXP_21210</name>
</gene>
<proteinExistence type="predicted"/>
<dbReference type="RefSeq" id="WP_379896454.1">
    <property type="nucleotide sequence ID" value="NZ_CBCSCT010000060.1"/>
</dbReference>
<dbReference type="Proteomes" id="UP001596250">
    <property type="component" value="Unassembled WGS sequence"/>
</dbReference>
<sequence length="63" mass="6519">MTQFLELNEAEMVDTNGGGIWAVAGAFVVGIIVDEVVERTTGSDIATHVGNGLKAAGEWISGN</sequence>
<reference evidence="2" key="1">
    <citation type="journal article" date="2019" name="Int. J. Syst. Evol. Microbiol.">
        <title>The Global Catalogue of Microorganisms (GCM) 10K type strain sequencing project: providing services to taxonomists for standard genome sequencing and annotation.</title>
        <authorList>
            <consortium name="The Broad Institute Genomics Platform"/>
            <consortium name="The Broad Institute Genome Sequencing Center for Infectious Disease"/>
            <person name="Wu L."/>
            <person name="Ma J."/>
        </authorList>
    </citation>
    <scope>NUCLEOTIDE SEQUENCE [LARGE SCALE GENOMIC DNA]</scope>
    <source>
        <strain evidence="2">CCM 8749</strain>
    </source>
</reference>
<keyword evidence="2" id="KW-1185">Reference proteome</keyword>